<keyword evidence="9 15" id="KW-0560">Oxidoreductase</keyword>
<evidence type="ECO:0000256" key="5">
    <source>
        <dbReference type="ARBA" id="ARBA00022485"/>
    </source>
</evidence>
<comment type="pathway">
    <text evidence="2 15">Porphyrin-containing compound metabolism; protoporphyrin-IX biosynthesis; protoporphyrinogen-IX from coproporphyrinogen-III (AdoMet route): step 1/1.</text>
</comment>
<keyword evidence="6 15" id="KW-0963">Cytoplasm</keyword>
<dbReference type="SFLD" id="SFLDS00029">
    <property type="entry name" value="Radical_SAM"/>
    <property type="match status" value="1"/>
</dbReference>
<keyword evidence="10 15" id="KW-0408">Iron</keyword>
<evidence type="ECO:0000256" key="8">
    <source>
        <dbReference type="ARBA" id="ARBA00022723"/>
    </source>
</evidence>
<evidence type="ECO:0000256" key="1">
    <source>
        <dbReference type="ARBA" id="ARBA00004496"/>
    </source>
</evidence>
<keyword evidence="7 15" id="KW-0949">S-adenosyl-L-methionine</keyword>
<feature type="binding site" evidence="16">
    <location>
        <position position="50"/>
    </location>
    <ligand>
        <name>S-adenosyl-L-methionine</name>
        <dbReference type="ChEBI" id="CHEBI:59789"/>
        <label>1</label>
    </ligand>
</feature>
<evidence type="ECO:0000256" key="15">
    <source>
        <dbReference type="PIRNR" id="PIRNR000167"/>
    </source>
</evidence>
<dbReference type="InterPro" id="IPR007197">
    <property type="entry name" value="rSAM"/>
</dbReference>
<keyword evidence="11 15" id="KW-0411">Iron-sulfur</keyword>
<comment type="cofactor">
    <cofactor evidence="15 17">
        <name>[4Fe-4S] cluster</name>
        <dbReference type="ChEBI" id="CHEBI:49883"/>
    </cofactor>
    <text evidence="15 17">Binds 1 [4Fe-4S] cluster. The cluster is coordinated with 3 cysteines and an exchangeable S-adenosyl-L-methionine.</text>
</comment>
<dbReference type="SMART" id="SM00729">
    <property type="entry name" value="Elp3"/>
    <property type="match status" value="1"/>
</dbReference>
<comment type="catalytic activity">
    <reaction evidence="14 15">
        <text>coproporphyrinogen III + 2 S-adenosyl-L-methionine = protoporphyrinogen IX + 2 5'-deoxyadenosine + 2 L-methionine + 2 CO2</text>
        <dbReference type="Rhea" id="RHEA:15425"/>
        <dbReference type="ChEBI" id="CHEBI:16526"/>
        <dbReference type="ChEBI" id="CHEBI:17319"/>
        <dbReference type="ChEBI" id="CHEBI:57307"/>
        <dbReference type="ChEBI" id="CHEBI:57309"/>
        <dbReference type="ChEBI" id="CHEBI:57844"/>
        <dbReference type="ChEBI" id="CHEBI:59789"/>
        <dbReference type="EC" id="1.3.98.3"/>
    </reaction>
</comment>
<dbReference type="GO" id="GO:0006782">
    <property type="term" value="P:protoporphyrinogen IX biosynthetic process"/>
    <property type="evidence" value="ECO:0007669"/>
    <property type="project" value="UniProtKB-UniPathway"/>
</dbReference>
<evidence type="ECO:0000256" key="3">
    <source>
        <dbReference type="ARBA" id="ARBA00005493"/>
    </source>
</evidence>
<feature type="binding site" evidence="16">
    <location>
        <position position="237"/>
    </location>
    <ligand>
        <name>S-adenosyl-L-methionine</name>
        <dbReference type="ChEBI" id="CHEBI:59789"/>
        <label>2</label>
    </ligand>
</feature>
<dbReference type="Gene3D" id="1.10.10.920">
    <property type="match status" value="1"/>
</dbReference>
<keyword evidence="12 15" id="KW-0627">Porphyrin biosynthesis</keyword>
<evidence type="ECO:0000313" key="20">
    <source>
        <dbReference type="Proteomes" id="UP000198339"/>
    </source>
</evidence>
<evidence type="ECO:0000256" key="9">
    <source>
        <dbReference type="ARBA" id="ARBA00023002"/>
    </source>
</evidence>
<dbReference type="GO" id="GO:0051989">
    <property type="term" value="F:coproporphyrinogen dehydrogenase activity"/>
    <property type="evidence" value="ECO:0007669"/>
    <property type="project" value="UniProtKB-EC"/>
</dbReference>
<dbReference type="PROSITE" id="PS51918">
    <property type="entry name" value="RADICAL_SAM"/>
    <property type="match status" value="1"/>
</dbReference>
<evidence type="ECO:0000256" key="14">
    <source>
        <dbReference type="ARBA" id="ARBA00048321"/>
    </source>
</evidence>
<dbReference type="InterPro" id="IPR004558">
    <property type="entry name" value="Coprogen_oxidase_HemN"/>
</dbReference>
<dbReference type="Pfam" id="PF04055">
    <property type="entry name" value="Radical_SAM"/>
    <property type="match status" value="1"/>
</dbReference>
<dbReference type="OrthoDB" id="9808022at2"/>
<dbReference type="RefSeq" id="WP_089217314.1">
    <property type="nucleotide sequence ID" value="NZ_FZPA01000019.1"/>
</dbReference>
<dbReference type="Gene3D" id="3.80.30.20">
    <property type="entry name" value="tm_1862 like domain"/>
    <property type="match status" value="1"/>
</dbReference>
<accession>A0A239L692</accession>
<evidence type="ECO:0000256" key="6">
    <source>
        <dbReference type="ARBA" id="ARBA00022490"/>
    </source>
</evidence>
<dbReference type="SFLD" id="SFLDG01082">
    <property type="entry name" value="B12-binding_domain_containing"/>
    <property type="match status" value="1"/>
</dbReference>
<feature type="binding site" evidence="16">
    <location>
        <position position="203"/>
    </location>
    <ligand>
        <name>S-adenosyl-L-methionine</name>
        <dbReference type="ChEBI" id="CHEBI:59789"/>
        <label>2</label>
    </ligand>
</feature>
<dbReference type="SFLD" id="SFLDG01065">
    <property type="entry name" value="anaerobic_coproporphyrinogen-I"/>
    <property type="match status" value="1"/>
</dbReference>
<comment type="similarity">
    <text evidence="3 15">Belongs to the anaerobic coproporphyrinogen-III oxidase family.</text>
</comment>
<feature type="binding site" evidence="17">
    <location>
        <position position="63"/>
    </location>
    <ligand>
        <name>[4Fe-4S] cluster</name>
        <dbReference type="ChEBI" id="CHEBI:49883"/>
        <note>4Fe-4S-S-AdoMet</note>
    </ligand>
</feature>
<keyword evidence="20" id="KW-1185">Reference proteome</keyword>
<evidence type="ECO:0000256" key="16">
    <source>
        <dbReference type="PIRSR" id="PIRSR000167-1"/>
    </source>
</evidence>
<feature type="binding site" evidence="17">
    <location>
        <position position="56"/>
    </location>
    <ligand>
        <name>[4Fe-4S] cluster</name>
        <dbReference type="ChEBI" id="CHEBI:49883"/>
        <note>4Fe-4S-S-AdoMet</note>
    </ligand>
</feature>
<feature type="binding site" evidence="16">
    <location>
        <position position="178"/>
    </location>
    <ligand>
        <name>S-adenosyl-L-methionine</name>
        <dbReference type="ChEBI" id="CHEBI:59789"/>
        <label>2</label>
    </ligand>
</feature>
<feature type="domain" description="Radical SAM core" evidence="18">
    <location>
        <begin position="41"/>
        <end position="271"/>
    </location>
</feature>
<dbReference type="EC" id="1.3.98.3" evidence="15"/>
<evidence type="ECO:0000256" key="17">
    <source>
        <dbReference type="PIRSR" id="PIRSR000167-2"/>
    </source>
</evidence>
<dbReference type="PANTHER" id="PTHR13932:SF6">
    <property type="entry name" value="OXYGEN-INDEPENDENT COPROPORPHYRINOGEN III OXIDASE"/>
    <property type="match status" value="1"/>
</dbReference>
<feature type="binding site" evidence="16">
    <location>
        <position position="323"/>
    </location>
    <ligand>
        <name>S-adenosyl-L-methionine</name>
        <dbReference type="ChEBI" id="CHEBI:59789"/>
        <label>1</label>
    </ligand>
</feature>
<dbReference type="GO" id="GO:0005737">
    <property type="term" value="C:cytoplasm"/>
    <property type="evidence" value="ECO:0007669"/>
    <property type="project" value="UniProtKB-SubCell"/>
</dbReference>
<evidence type="ECO:0000256" key="7">
    <source>
        <dbReference type="ARBA" id="ARBA00022691"/>
    </source>
</evidence>
<comment type="subcellular location">
    <subcellularLocation>
        <location evidence="1 15">Cytoplasm</location>
    </subcellularLocation>
</comment>
<dbReference type="GO" id="GO:0004109">
    <property type="term" value="F:coproporphyrinogen oxidase activity"/>
    <property type="evidence" value="ECO:0007669"/>
    <property type="project" value="InterPro"/>
</dbReference>
<dbReference type="UniPathway" id="UPA00251">
    <property type="reaction ID" value="UER00323"/>
</dbReference>
<protein>
    <recommendedName>
        <fullName evidence="15">Coproporphyrinogen-III oxidase</fullName>
        <ecNumber evidence="15">1.3.98.3</ecNumber>
    </recommendedName>
</protein>
<reference evidence="19 20" key="1">
    <citation type="submission" date="2017-06" db="EMBL/GenBank/DDBJ databases">
        <authorList>
            <person name="Kim H.J."/>
            <person name="Triplett B.A."/>
        </authorList>
    </citation>
    <scope>NUCLEOTIDE SEQUENCE [LARGE SCALE GENOMIC DNA]</scope>
    <source>
        <strain evidence="19 20">DS15</strain>
    </source>
</reference>
<dbReference type="GO" id="GO:0051539">
    <property type="term" value="F:4 iron, 4 sulfur cluster binding"/>
    <property type="evidence" value="ECO:0007669"/>
    <property type="project" value="UniProtKB-KW"/>
</dbReference>
<dbReference type="InterPro" id="IPR023404">
    <property type="entry name" value="rSAM_horseshoe"/>
</dbReference>
<dbReference type="InterPro" id="IPR058240">
    <property type="entry name" value="rSAM_sf"/>
</dbReference>
<dbReference type="GO" id="GO:0046872">
    <property type="term" value="F:metal ion binding"/>
    <property type="evidence" value="ECO:0007669"/>
    <property type="project" value="UniProtKB-KW"/>
</dbReference>
<dbReference type="EMBL" id="FZPA01000019">
    <property type="protein sequence ID" value="SNT25532.1"/>
    <property type="molecule type" value="Genomic_DNA"/>
</dbReference>
<sequence length="434" mass="47593">MWSYHPDLLARPVPRYTSYPTALEFAEDVGADDYAAALDRVAPATPVSLYVHIPYCEQICWYCGCNTGAAGRRQRLADYLTALRAEIPVVARRLGGRARVRRIAFGGGSPNAIAPVDFVRLLDRLTTIFDVGDADISIEIDPRGFTAEWALVLAAAKVTRVSMGVQTFSPQIQAAIGRIQPLAEIEAAVAALRLRGIEAINFDLMYGLPGQTLADLDATLDETIRLAPSRVALFGYAHLPAMIPRQRRIDARCLPGHEQRFRQAAHGHGRLTAAGYTAVGFDHFARPGDPLAIAAREGRVNRNFQGFTEDDAAVLIGFGASAISGFPDLIVQNEKRSGLYRDLVGEGQLAAVRGVRVDPAQQRRGRHIRDILCRGRSRFDDAEPADIRATFRDFERRGIVEWEGDELVVREAGLPYSRHVAAQFDAVRGPIASL</sequence>
<feature type="binding site" evidence="17">
    <location>
        <position position="60"/>
    </location>
    <ligand>
        <name>[4Fe-4S] cluster</name>
        <dbReference type="ChEBI" id="CHEBI:49883"/>
        <note>4Fe-4S-S-AdoMet</note>
    </ligand>
</feature>
<feature type="binding site" evidence="16">
    <location>
        <position position="107"/>
    </location>
    <ligand>
        <name>S-adenosyl-L-methionine</name>
        <dbReference type="ChEBI" id="CHEBI:59789"/>
        <label>1</label>
    </ligand>
</feature>
<name>A0A239L692_9SPHN</name>
<dbReference type="PANTHER" id="PTHR13932">
    <property type="entry name" value="COPROPORPHYRINIGEN III OXIDASE"/>
    <property type="match status" value="1"/>
</dbReference>
<evidence type="ECO:0000259" key="18">
    <source>
        <dbReference type="PROSITE" id="PS51918"/>
    </source>
</evidence>
<proteinExistence type="inferred from homology"/>
<keyword evidence="8 15" id="KW-0479">Metal-binding</keyword>
<dbReference type="SUPFAM" id="SSF102114">
    <property type="entry name" value="Radical SAM enzymes"/>
    <property type="match status" value="1"/>
</dbReference>
<dbReference type="PIRSF" id="PIRSF000167">
    <property type="entry name" value="HemN"/>
    <property type="match status" value="1"/>
</dbReference>
<organism evidence="19 20">
    <name type="scientific">Sphingopyxis indica</name>
    <dbReference type="NCBI Taxonomy" id="436663"/>
    <lineage>
        <taxon>Bacteria</taxon>
        <taxon>Pseudomonadati</taxon>
        <taxon>Pseudomonadota</taxon>
        <taxon>Alphaproteobacteria</taxon>
        <taxon>Sphingomonadales</taxon>
        <taxon>Sphingomonadaceae</taxon>
        <taxon>Sphingopyxis</taxon>
    </lineage>
</organism>
<feature type="binding site" evidence="16">
    <location>
        <begin position="62"/>
        <end position="64"/>
    </location>
    <ligand>
        <name>S-adenosyl-L-methionine</name>
        <dbReference type="ChEBI" id="CHEBI:59789"/>
        <label>2</label>
    </ligand>
</feature>
<feature type="binding site" evidence="16">
    <location>
        <position position="139"/>
    </location>
    <ligand>
        <name>S-adenosyl-L-methionine</name>
        <dbReference type="ChEBI" id="CHEBI:59789"/>
        <label>1</label>
    </ligand>
</feature>
<evidence type="ECO:0000256" key="11">
    <source>
        <dbReference type="ARBA" id="ARBA00023014"/>
    </source>
</evidence>
<dbReference type="InterPro" id="IPR034505">
    <property type="entry name" value="Coproporphyrinogen-III_oxidase"/>
</dbReference>
<evidence type="ECO:0000313" key="19">
    <source>
        <dbReference type="EMBL" id="SNT25532.1"/>
    </source>
</evidence>
<gene>
    <name evidence="19" type="ORF">SAMN06295955_11946</name>
</gene>
<evidence type="ECO:0000256" key="4">
    <source>
        <dbReference type="ARBA" id="ARBA00011245"/>
    </source>
</evidence>
<keyword evidence="5 15" id="KW-0004">4Fe-4S</keyword>
<comment type="subunit">
    <text evidence="4">Monomer.</text>
</comment>
<dbReference type="InterPro" id="IPR006638">
    <property type="entry name" value="Elp3/MiaA/NifB-like_rSAM"/>
</dbReference>
<evidence type="ECO:0000256" key="13">
    <source>
        <dbReference type="ARBA" id="ARBA00024295"/>
    </source>
</evidence>
<feature type="binding site" evidence="16">
    <location>
        <position position="166"/>
    </location>
    <ligand>
        <name>S-adenosyl-L-methionine</name>
        <dbReference type="ChEBI" id="CHEBI:59789"/>
        <label>2</label>
    </ligand>
</feature>
<dbReference type="CDD" id="cd01335">
    <property type="entry name" value="Radical_SAM"/>
    <property type="match status" value="1"/>
</dbReference>
<evidence type="ECO:0000256" key="2">
    <source>
        <dbReference type="ARBA" id="ARBA00004785"/>
    </source>
</evidence>
<dbReference type="AlphaFoldDB" id="A0A239L692"/>
<dbReference type="NCBIfam" id="TIGR00538">
    <property type="entry name" value="hemN"/>
    <property type="match status" value="1"/>
</dbReference>
<evidence type="ECO:0000256" key="12">
    <source>
        <dbReference type="ARBA" id="ARBA00023244"/>
    </source>
</evidence>
<evidence type="ECO:0000256" key="10">
    <source>
        <dbReference type="ARBA" id="ARBA00023004"/>
    </source>
</evidence>
<comment type="function">
    <text evidence="13">Involved in the heme biosynthesis. Catalyzes the anaerobic oxidative decarboxylation of propionate groups of rings A and B of coproporphyrinogen III to yield the vinyl groups in protoporphyrinogen IX.</text>
</comment>
<dbReference type="Proteomes" id="UP000198339">
    <property type="component" value="Unassembled WGS sequence"/>
</dbReference>